<gene>
    <name evidence="1" type="ORF">ASZ90_016423</name>
</gene>
<sequence>MQVCTIGIAMVRGTTRGIEYWDGELDRYAGLHREGDRDCDGAGDRSYWLDRAGGPGSSPGKKIFHKHKTTLLVERTSRI</sequence>
<evidence type="ECO:0000313" key="1">
    <source>
        <dbReference type="EMBL" id="KUG12850.1"/>
    </source>
</evidence>
<organism evidence="1">
    <name type="scientific">hydrocarbon metagenome</name>
    <dbReference type="NCBI Taxonomy" id="938273"/>
    <lineage>
        <taxon>unclassified sequences</taxon>
        <taxon>metagenomes</taxon>
        <taxon>ecological metagenomes</taxon>
    </lineage>
</organism>
<proteinExistence type="predicted"/>
<dbReference type="AlphaFoldDB" id="A0A0W8EWQ4"/>
<dbReference type="EMBL" id="LNQE01001724">
    <property type="protein sequence ID" value="KUG12850.1"/>
    <property type="molecule type" value="Genomic_DNA"/>
</dbReference>
<name>A0A0W8EWQ4_9ZZZZ</name>
<protein>
    <submittedName>
        <fullName evidence="1">Uncharacterized protein</fullName>
    </submittedName>
</protein>
<accession>A0A0W8EWQ4</accession>
<comment type="caution">
    <text evidence="1">The sequence shown here is derived from an EMBL/GenBank/DDBJ whole genome shotgun (WGS) entry which is preliminary data.</text>
</comment>
<reference evidence="1" key="1">
    <citation type="journal article" date="2015" name="Proc. Natl. Acad. Sci. U.S.A.">
        <title>Networks of energetic and metabolic interactions define dynamics in microbial communities.</title>
        <authorList>
            <person name="Embree M."/>
            <person name="Liu J.K."/>
            <person name="Al-Bassam M.M."/>
            <person name="Zengler K."/>
        </authorList>
    </citation>
    <scope>NUCLEOTIDE SEQUENCE</scope>
</reference>